<dbReference type="InterPro" id="IPR040256">
    <property type="entry name" value="At4g02000-like"/>
</dbReference>
<dbReference type="AlphaFoldDB" id="A0AAE1VAF5"/>
<gene>
    <name evidence="1" type="ORF">RND71_026368</name>
</gene>
<sequence>MPKCFTFDEHDICTMPIWVRLHSLPLELWNDRALSRILSRIGRPIGTDKFTHSKKQTSFARALVEIDLSKDLIDCIKLNVCEGITLDQGITYEKLPEFCKTCRRIAHSTATCEKYLADLNRRVQKKREGGNSVSLGTGEKVVVATEGGTAAENTGGQHAGAQTGVGTCGNLNRENLGGQPAGA</sequence>
<dbReference type="Proteomes" id="UP001291623">
    <property type="component" value="Unassembled WGS sequence"/>
</dbReference>
<evidence type="ECO:0000313" key="2">
    <source>
        <dbReference type="Proteomes" id="UP001291623"/>
    </source>
</evidence>
<accession>A0AAE1VAF5</accession>
<evidence type="ECO:0008006" key="3">
    <source>
        <dbReference type="Google" id="ProtNLM"/>
    </source>
</evidence>
<dbReference type="EMBL" id="JAVYJV010000014">
    <property type="protein sequence ID" value="KAK4354174.1"/>
    <property type="molecule type" value="Genomic_DNA"/>
</dbReference>
<proteinExistence type="predicted"/>
<dbReference type="PANTHER" id="PTHR31286:SF168">
    <property type="entry name" value="DUF4283 DOMAIN-CONTAINING PROTEIN"/>
    <property type="match status" value="1"/>
</dbReference>
<evidence type="ECO:0000313" key="1">
    <source>
        <dbReference type="EMBL" id="KAK4354174.1"/>
    </source>
</evidence>
<name>A0AAE1VAF5_9SOLA</name>
<organism evidence="1 2">
    <name type="scientific">Anisodus tanguticus</name>
    <dbReference type="NCBI Taxonomy" id="243964"/>
    <lineage>
        <taxon>Eukaryota</taxon>
        <taxon>Viridiplantae</taxon>
        <taxon>Streptophyta</taxon>
        <taxon>Embryophyta</taxon>
        <taxon>Tracheophyta</taxon>
        <taxon>Spermatophyta</taxon>
        <taxon>Magnoliopsida</taxon>
        <taxon>eudicotyledons</taxon>
        <taxon>Gunneridae</taxon>
        <taxon>Pentapetalae</taxon>
        <taxon>asterids</taxon>
        <taxon>lamiids</taxon>
        <taxon>Solanales</taxon>
        <taxon>Solanaceae</taxon>
        <taxon>Solanoideae</taxon>
        <taxon>Hyoscyameae</taxon>
        <taxon>Anisodus</taxon>
    </lineage>
</organism>
<dbReference type="PANTHER" id="PTHR31286">
    <property type="entry name" value="GLYCINE-RICH CELL WALL STRUCTURAL PROTEIN 1.8-LIKE"/>
    <property type="match status" value="1"/>
</dbReference>
<comment type="caution">
    <text evidence="1">The sequence shown here is derived from an EMBL/GenBank/DDBJ whole genome shotgun (WGS) entry which is preliminary data.</text>
</comment>
<reference evidence="1" key="1">
    <citation type="submission" date="2023-12" db="EMBL/GenBank/DDBJ databases">
        <title>Genome assembly of Anisodus tanguticus.</title>
        <authorList>
            <person name="Wang Y.-J."/>
        </authorList>
    </citation>
    <scope>NUCLEOTIDE SEQUENCE</scope>
    <source>
        <strain evidence="1">KB-2021</strain>
        <tissue evidence="1">Leaf</tissue>
    </source>
</reference>
<keyword evidence="2" id="KW-1185">Reference proteome</keyword>
<protein>
    <recommendedName>
        <fullName evidence="3">DUF4283 domain-containing protein</fullName>
    </recommendedName>
</protein>